<accession>A0ABV3Q067</accession>
<keyword evidence="3" id="KW-1133">Transmembrane helix</keyword>
<evidence type="ECO:0000313" key="5">
    <source>
        <dbReference type="Proteomes" id="UP001556040"/>
    </source>
</evidence>
<reference evidence="4 5" key="1">
    <citation type="journal article" date="1979" name="Int. J. Syst. Evol. Microbiol.">
        <title>Bacillus globisporus subsp. marinus subsp. nov.</title>
        <authorList>
            <person name="Liu H."/>
        </authorList>
    </citation>
    <scope>NUCLEOTIDE SEQUENCE [LARGE SCALE GENOMIC DNA]</scope>
    <source>
        <strain evidence="4 5">DSM 1297</strain>
    </source>
</reference>
<evidence type="ECO:0000256" key="2">
    <source>
        <dbReference type="SAM" id="MobiDB-lite"/>
    </source>
</evidence>
<evidence type="ECO:0000256" key="3">
    <source>
        <dbReference type="SAM" id="Phobius"/>
    </source>
</evidence>
<keyword evidence="5" id="KW-1185">Reference proteome</keyword>
<gene>
    <name evidence="4" type="ORF">AB1471_02900</name>
</gene>
<keyword evidence="3" id="KW-0812">Transmembrane</keyword>
<evidence type="ECO:0000256" key="1">
    <source>
        <dbReference type="SAM" id="Coils"/>
    </source>
</evidence>
<feature type="compositionally biased region" description="Polar residues" evidence="2">
    <location>
        <begin position="125"/>
        <end position="137"/>
    </location>
</feature>
<feature type="coiled-coil region" evidence="1">
    <location>
        <begin position="53"/>
        <end position="87"/>
    </location>
</feature>
<sequence>MSKNKFSTGIILGAIIGGAVSLLDRETRRQTFDTAKKSGQAISYYSTNPRELSDKIQAKVEQLKGTVDQIQDDYEFLSSKYNEVKDMTPQLQNILTETKETFESSGENYKQVFSEDQDGKGENENLFNQRNHPEGQS</sequence>
<feature type="transmembrane region" description="Helical" evidence="3">
    <location>
        <begin position="6"/>
        <end position="23"/>
    </location>
</feature>
<dbReference type="RefSeq" id="WP_367778072.1">
    <property type="nucleotide sequence ID" value="NZ_JBFMIA010000001.1"/>
</dbReference>
<evidence type="ECO:0000313" key="4">
    <source>
        <dbReference type="EMBL" id="MEW9500746.1"/>
    </source>
</evidence>
<protein>
    <submittedName>
        <fullName evidence="4">YtxH domain-containing protein</fullName>
    </submittedName>
</protein>
<keyword evidence="1" id="KW-0175">Coiled coil</keyword>
<name>A0ABV3Q067_9BACL</name>
<dbReference type="Proteomes" id="UP001556040">
    <property type="component" value="Unassembled WGS sequence"/>
</dbReference>
<organism evidence="4 5">
    <name type="scientific">Jeotgalibacillus marinus</name>
    <dbReference type="NCBI Taxonomy" id="86667"/>
    <lineage>
        <taxon>Bacteria</taxon>
        <taxon>Bacillati</taxon>
        <taxon>Bacillota</taxon>
        <taxon>Bacilli</taxon>
        <taxon>Bacillales</taxon>
        <taxon>Caryophanaceae</taxon>
        <taxon>Jeotgalibacillus</taxon>
    </lineage>
</organism>
<proteinExistence type="predicted"/>
<dbReference type="EMBL" id="JBFMIA010000001">
    <property type="protein sequence ID" value="MEW9500746.1"/>
    <property type="molecule type" value="Genomic_DNA"/>
</dbReference>
<comment type="caution">
    <text evidence="4">The sequence shown here is derived from an EMBL/GenBank/DDBJ whole genome shotgun (WGS) entry which is preliminary data.</text>
</comment>
<keyword evidence="3" id="KW-0472">Membrane</keyword>
<feature type="region of interest" description="Disordered" evidence="2">
    <location>
        <begin position="102"/>
        <end position="137"/>
    </location>
</feature>